<accession>L8JBD5</accession>
<dbReference type="AlphaFoldDB" id="L8JBD5"/>
<dbReference type="EMBL" id="AMZO01000011">
    <property type="protein sequence ID" value="ELR66126.1"/>
    <property type="molecule type" value="Genomic_DNA"/>
</dbReference>
<name>L8JBD5_9GAMM</name>
<evidence type="ECO:0000313" key="1">
    <source>
        <dbReference type="EMBL" id="ELR66126.1"/>
    </source>
</evidence>
<gene>
    <name evidence="1" type="ORF">C942_00312</name>
</gene>
<dbReference type="InterPro" id="IPR010260">
    <property type="entry name" value="AlpA"/>
</dbReference>
<evidence type="ECO:0000313" key="2">
    <source>
        <dbReference type="Proteomes" id="UP000011134"/>
    </source>
</evidence>
<reference evidence="1 2" key="1">
    <citation type="submission" date="2012-12" db="EMBL/GenBank/DDBJ databases">
        <title>Genome Assembly of Photobacterium sp. AK15.</title>
        <authorList>
            <person name="Khatri I."/>
            <person name="Vaidya B."/>
            <person name="Srinivas T.N.R."/>
            <person name="Subramanian S."/>
            <person name="Pinnaka A."/>
        </authorList>
    </citation>
    <scope>NUCLEOTIDE SEQUENCE [LARGE SCALE GENOMIC DNA]</scope>
    <source>
        <strain evidence="1 2">AK15</strain>
    </source>
</reference>
<protein>
    <submittedName>
        <fullName evidence="1">Transcriptional regulator</fullName>
    </submittedName>
</protein>
<dbReference type="PANTHER" id="PTHR36154:SF1">
    <property type="entry name" value="DNA-BINDING TRANSCRIPTIONAL ACTIVATOR ALPA"/>
    <property type="match status" value="1"/>
</dbReference>
<organism evidence="1 2">
    <name type="scientific">Photobacterium marinum</name>
    <dbReference type="NCBI Taxonomy" id="1056511"/>
    <lineage>
        <taxon>Bacteria</taxon>
        <taxon>Pseudomonadati</taxon>
        <taxon>Pseudomonadota</taxon>
        <taxon>Gammaproteobacteria</taxon>
        <taxon>Vibrionales</taxon>
        <taxon>Vibrionaceae</taxon>
        <taxon>Photobacterium</taxon>
    </lineage>
</organism>
<dbReference type="Pfam" id="PF05930">
    <property type="entry name" value="Phage_AlpA"/>
    <property type="match status" value="1"/>
</dbReference>
<comment type="caution">
    <text evidence="1">The sequence shown here is derived from an EMBL/GenBank/DDBJ whole genome shotgun (WGS) entry which is preliminary data.</text>
</comment>
<dbReference type="PATRIC" id="fig|1056511.3.peg.1797"/>
<dbReference type="Proteomes" id="UP000011134">
    <property type="component" value="Unassembled WGS sequence"/>
</dbReference>
<proteinExistence type="predicted"/>
<dbReference type="InterPro" id="IPR052931">
    <property type="entry name" value="Prophage_regulatory_activator"/>
</dbReference>
<dbReference type="RefSeq" id="WP_007464744.1">
    <property type="nucleotide sequence ID" value="NZ_AMZO01000011.1"/>
</dbReference>
<sequence length="63" mass="7209">MRFMRLKEVMNVTGLSRSSIYNFMAEGTFPKSVPLGGRAVAWVEDEVQEWMEAKLIERATSLN</sequence>
<keyword evidence="2" id="KW-1185">Reference proteome</keyword>
<dbReference type="PANTHER" id="PTHR36154">
    <property type="entry name" value="DNA-BINDING TRANSCRIPTIONAL ACTIVATOR ALPA"/>
    <property type="match status" value="1"/>
</dbReference>
<dbReference type="FunFam" id="1.10.238.160:FF:000002">
    <property type="entry name" value="Predicted transcriptional regulator"/>
    <property type="match status" value="1"/>
</dbReference>
<dbReference type="InterPro" id="IPR009061">
    <property type="entry name" value="DNA-bd_dom_put_sf"/>
</dbReference>
<dbReference type="OrthoDB" id="8455288at2"/>
<dbReference type="SUPFAM" id="SSF46955">
    <property type="entry name" value="Putative DNA-binding domain"/>
    <property type="match status" value="1"/>
</dbReference>
<dbReference type="Gene3D" id="1.10.238.160">
    <property type="match status" value="1"/>
</dbReference>